<keyword evidence="7" id="KW-0732">Signal</keyword>
<organism evidence="8 9">
    <name type="scientific">Scomber scombrus</name>
    <name type="common">Atlantic mackerel</name>
    <name type="synonym">Scomber vernalis</name>
    <dbReference type="NCBI Taxonomy" id="13677"/>
    <lineage>
        <taxon>Eukaryota</taxon>
        <taxon>Metazoa</taxon>
        <taxon>Chordata</taxon>
        <taxon>Craniata</taxon>
        <taxon>Vertebrata</taxon>
        <taxon>Euteleostomi</taxon>
        <taxon>Actinopterygii</taxon>
        <taxon>Neopterygii</taxon>
        <taxon>Teleostei</taxon>
        <taxon>Neoteleostei</taxon>
        <taxon>Acanthomorphata</taxon>
        <taxon>Pelagiaria</taxon>
        <taxon>Scombriformes</taxon>
        <taxon>Scombridae</taxon>
        <taxon>Scomber</taxon>
    </lineage>
</organism>
<evidence type="ECO:0000256" key="2">
    <source>
        <dbReference type="ARBA" id="ARBA00022692"/>
    </source>
</evidence>
<comment type="caution">
    <text evidence="8">The sequence shown here is derived from an EMBL/GenBank/DDBJ whole genome shotgun (WGS) entry which is preliminary data.</text>
</comment>
<accession>A0AAV1QDI1</accession>
<evidence type="ECO:0000256" key="3">
    <source>
        <dbReference type="ARBA" id="ARBA00022989"/>
    </source>
</evidence>
<dbReference type="Proteomes" id="UP001314229">
    <property type="component" value="Unassembled WGS sequence"/>
</dbReference>
<gene>
    <name evidence="8" type="ORF">FSCOSCO3_A037425</name>
</gene>
<dbReference type="PANTHER" id="PTHR15296:SF1">
    <property type="entry name" value="PDZK1 INTERACTING PROTEIN 1"/>
    <property type="match status" value="1"/>
</dbReference>
<feature type="chain" id="PRO_5043696140" evidence="7">
    <location>
        <begin position="21"/>
        <end position="113"/>
    </location>
</feature>
<feature type="signal peptide" evidence="7">
    <location>
        <begin position="1"/>
        <end position="20"/>
    </location>
</feature>
<protein>
    <submittedName>
        <fullName evidence="8">PDZK1-interacting protein 1 isoform X3</fullName>
    </submittedName>
</protein>
<evidence type="ECO:0000313" key="9">
    <source>
        <dbReference type="Proteomes" id="UP001314229"/>
    </source>
</evidence>
<comment type="subcellular location">
    <subcellularLocation>
        <location evidence="1">Membrane</location>
        <topology evidence="1">Single-pass membrane protein</topology>
    </subcellularLocation>
</comment>
<dbReference type="PANTHER" id="PTHR15296">
    <property type="entry name" value="MEMBRANE-ASSOCIATED PROTEIN MAP17"/>
    <property type="match status" value="1"/>
</dbReference>
<evidence type="ECO:0000313" key="8">
    <source>
        <dbReference type="EMBL" id="CAK6981513.1"/>
    </source>
</evidence>
<dbReference type="InterPro" id="IPR031627">
    <property type="entry name" value="PDZK1IP1/SMIM24"/>
</dbReference>
<keyword evidence="2 6" id="KW-0812">Transmembrane</keyword>
<dbReference type="EMBL" id="CAWUFR010000839">
    <property type="protein sequence ID" value="CAK6981513.1"/>
    <property type="molecule type" value="Genomic_DNA"/>
</dbReference>
<dbReference type="GO" id="GO:0016020">
    <property type="term" value="C:membrane"/>
    <property type="evidence" value="ECO:0007669"/>
    <property type="project" value="UniProtKB-SubCell"/>
</dbReference>
<keyword evidence="9" id="KW-1185">Reference proteome</keyword>
<evidence type="ECO:0000256" key="5">
    <source>
        <dbReference type="ARBA" id="ARBA00049650"/>
    </source>
</evidence>
<feature type="transmembrane region" description="Helical" evidence="6">
    <location>
        <begin position="30"/>
        <end position="52"/>
    </location>
</feature>
<keyword evidence="3 6" id="KW-1133">Transmembrane helix</keyword>
<evidence type="ECO:0000256" key="6">
    <source>
        <dbReference type="SAM" id="Phobius"/>
    </source>
</evidence>
<keyword evidence="4 6" id="KW-0472">Membrane</keyword>
<dbReference type="Pfam" id="PF15807">
    <property type="entry name" value="MAP17"/>
    <property type="match status" value="1"/>
</dbReference>
<evidence type="ECO:0000256" key="4">
    <source>
        <dbReference type="ARBA" id="ARBA00023136"/>
    </source>
</evidence>
<sequence>MGKLSAVIFCVLLSVGTATAQTVPVERVLPQWLTGLIAVSCFLFLSFVTLLAKKAWCDETSSREAVEETVEEVEIGRANSNVYDTRLSTFRSKENPNAYENLVIDSDEKVTTM</sequence>
<evidence type="ECO:0000256" key="7">
    <source>
        <dbReference type="SAM" id="SignalP"/>
    </source>
</evidence>
<reference evidence="8 9" key="1">
    <citation type="submission" date="2024-01" db="EMBL/GenBank/DDBJ databases">
        <authorList>
            <person name="Alioto T."/>
            <person name="Alioto T."/>
            <person name="Gomez Garrido J."/>
        </authorList>
    </citation>
    <scope>NUCLEOTIDE SEQUENCE [LARGE SCALE GENOMIC DNA]</scope>
</reference>
<evidence type="ECO:0000256" key="1">
    <source>
        <dbReference type="ARBA" id="ARBA00004167"/>
    </source>
</evidence>
<proteinExistence type="inferred from homology"/>
<dbReference type="AlphaFoldDB" id="A0AAV1QDI1"/>
<name>A0AAV1QDI1_SCOSC</name>
<comment type="similarity">
    <text evidence="5">Belongs to the PDZK1-interacting protein 1/SMIM24 family.</text>
</comment>